<accession>A0A834WAX4</accession>
<dbReference type="EMBL" id="JAAIUW010000010">
    <property type="protein sequence ID" value="KAF7812376.1"/>
    <property type="molecule type" value="Genomic_DNA"/>
</dbReference>
<protein>
    <submittedName>
        <fullName evidence="1">Uncharacterized protein</fullName>
    </submittedName>
</protein>
<comment type="caution">
    <text evidence="1">The sequence shown here is derived from an EMBL/GenBank/DDBJ whole genome shotgun (WGS) entry which is preliminary data.</text>
</comment>
<reference evidence="1" key="1">
    <citation type="submission" date="2020-09" db="EMBL/GenBank/DDBJ databases">
        <title>Genome-Enabled Discovery of Anthraquinone Biosynthesis in Senna tora.</title>
        <authorList>
            <person name="Kang S.-H."/>
            <person name="Pandey R.P."/>
            <person name="Lee C.-M."/>
            <person name="Sim J.-S."/>
            <person name="Jeong J.-T."/>
            <person name="Choi B.-S."/>
            <person name="Jung M."/>
            <person name="Ginzburg D."/>
            <person name="Zhao K."/>
            <person name="Won S.Y."/>
            <person name="Oh T.-J."/>
            <person name="Yu Y."/>
            <person name="Kim N.-H."/>
            <person name="Lee O.R."/>
            <person name="Lee T.-H."/>
            <person name="Bashyal P."/>
            <person name="Kim T.-S."/>
            <person name="Lee W.-H."/>
            <person name="Kawkins C."/>
            <person name="Kim C.-K."/>
            <person name="Kim J.S."/>
            <person name="Ahn B.O."/>
            <person name="Rhee S.Y."/>
            <person name="Sohng J.K."/>
        </authorList>
    </citation>
    <scope>NUCLEOTIDE SEQUENCE</scope>
    <source>
        <tissue evidence="1">Leaf</tissue>
    </source>
</reference>
<gene>
    <name evidence="1" type="ORF">G2W53_033352</name>
</gene>
<evidence type="ECO:0000313" key="1">
    <source>
        <dbReference type="EMBL" id="KAF7812376.1"/>
    </source>
</evidence>
<sequence>MNKGAVTLYHGAHDFANDNKEGICTQLSMYSEDWIFRGAEPTTLSVVGLLK</sequence>
<keyword evidence="2" id="KW-1185">Reference proteome</keyword>
<dbReference type="Proteomes" id="UP000634136">
    <property type="component" value="Unassembled WGS sequence"/>
</dbReference>
<dbReference type="AlphaFoldDB" id="A0A834WAX4"/>
<proteinExistence type="predicted"/>
<organism evidence="1 2">
    <name type="scientific">Senna tora</name>
    <dbReference type="NCBI Taxonomy" id="362788"/>
    <lineage>
        <taxon>Eukaryota</taxon>
        <taxon>Viridiplantae</taxon>
        <taxon>Streptophyta</taxon>
        <taxon>Embryophyta</taxon>
        <taxon>Tracheophyta</taxon>
        <taxon>Spermatophyta</taxon>
        <taxon>Magnoliopsida</taxon>
        <taxon>eudicotyledons</taxon>
        <taxon>Gunneridae</taxon>
        <taxon>Pentapetalae</taxon>
        <taxon>rosids</taxon>
        <taxon>fabids</taxon>
        <taxon>Fabales</taxon>
        <taxon>Fabaceae</taxon>
        <taxon>Caesalpinioideae</taxon>
        <taxon>Cassia clade</taxon>
        <taxon>Senna</taxon>
    </lineage>
</organism>
<name>A0A834WAX4_9FABA</name>
<evidence type="ECO:0000313" key="2">
    <source>
        <dbReference type="Proteomes" id="UP000634136"/>
    </source>
</evidence>